<evidence type="ECO:0000256" key="4">
    <source>
        <dbReference type="ARBA" id="ARBA00022989"/>
    </source>
</evidence>
<evidence type="ECO:0000313" key="10">
    <source>
        <dbReference type="EMBL" id="SFN25519.1"/>
    </source>
</evidence>
<evidence type="ECO:0000256" key="2">
    <source>
        <dbReference type="ARBA" id="ARBA00022475"/>
    </source>
</evidence>
<evidence type="ECO:0000256" key="1">
    <source>
        <dbReference type="ARBA" id="ARBA00004651"/>
    </source>
</evidence>
<sequence length="402" mass="42202">MKLRDTLHLSLRTVASYRVRSLLIVLAMALGVAAVVVLTALGDGARRYVVGQFSSVGTNLIAVLPGRAETSGGFPGAALGQTPRDLTLEDARALGHLPEVRRYAPLNVGVAELASAGRLREVTVLGSTADILPVRHMKLSQGGFLAHEKGAGHSAQIVLGAQLAQEFFPQSSAVGQRVRLGDRRFLVSGVLAPQGESMGFNSDEIVIIPINYAQALFNTSSLFRILVETKSRGSLASAKEAIRDILKQRHDGEEDVTVITQDAVLATFDRILQALTLGVGGIAAISLAVAGILVMNVMLVAVSQRTSEIGLLKAVGAPSADIHHLFLAEALWLSLAGAITGFALGQFGSLLIRLAYPQLPAWPPIWASFAGVAVAFVTGILASLLPAARAARLDPVRALGGK</sequence>
<evidence type="ECO:0000313" key="11">
    <source>
        <dbReference type="Proteomes" id="UP000183107"/>
    </source>
</evidence>
<evidence type="ECO:0000259" key="9">
    <source>
        <dbReference type="Pfam" id="PF12704"/>
    </source>
</evidence>
<dbReference type="RefSeq" id="WP_074793613.1">
    <property type="nucleotide sequence ID" value="NZ_FOVJ01000001.1"/>
</dbReference>
<dbReference type="GO" id="GO:0022857">
    <property type="term" value="F:transmembrane transporter activity"/>
    <property type="evidence" value="ECO:0007669"/>
    <property type="project" value="TreeGrafter"/>
</dbReference>
<keyword evidence="3 7" id="KW-0812">Transmembrane</keyword>
<keyword evidence="11" id="KW-1185">Reference proteome</keyword>
<feature type="transmembrane region" description="Helical" evidence="7">
    <location>
        <begin position="365"/>
        <end position="387"/>
    </location>
</feature>
<keyword evidence="2" id="KW-1003">Cell membrane</keyword>
<feature type="transmembrane region" description="Helical" evidence="7">
    <location>
        <begin position="277"/>
        <end position="302"/>
    </location>
</feature>
<evidence type="ECO:0000256" key="3">
    <source>
        <dbReference type="ARBA" id="ARBA00022692"/>
    </source>
</evidence>
<accession>A0A1I4XJQ8</accession>
<dbReference type="InterPro" id="IPR025857">
    <property type="entry name" value="MacB_PCD"/>
</dbReference>
<feature type="domain" description="MacB-like periplasmic core" evidence="9">
    <location>
        <begin position="21"/>
        <end position="244"/>
    </location>
</feature>
<dbReference type="PANTHER" id="PTHR30572">
    <property type="entry name" value="MEMBRANE COMPONENT OF TRANSPORTER-RELATED"/>
    <property type="match status" value="1"/>
</dbReference>
<feature type="transmembrane region" description="Helical" evidence="7">
    <location>
        <begin position="21"/>
        <end position="42"/>
    </location>
</feature>
<protein>
    <submittedName>
        <fullName evidence="10">Putative ABC transport system permease protein</fullName>
    </submittedName>
</protein>
<dbReference type="GO" id="GO:0005886">
    <property type="term" value="C:plasma membrane"/>
    <property type="evidence" value="ECO:0007669"/>
    <property type="project" value="UniProtKB-SubCell"/>
</dbReference>
<evidence type="ECO:0000256" key="6">
    <source>
        <dbReference type="ARBA" id="ARBA00038076"/>
    </source>
</evidence>
<evidence type="ECO:0000256" key="7">
    <source>
        <dbReference type="SAM" id="Phobius"/>
    </source>
</evidence>
<comment type="subcellular location">
    <subcellularLocation>
        <location evidence="1">Cell membrane</location>
        <topology evidence="1">Multi-pass membrane protein</topology>
    </subcellularLocation>
</comment>
<dbReference type="Pfam" id="PF12704">
    <property type="entry name" value="MacB_PCD"/>
    <property type="match status" value="1"/>
</dbReference>
<dbReference type="Proteomes" id="UP000183107">
    <property type="component" value="Unassembled WGS sequence"/>
</dbReference>
<dbReference type="Pfam" id="PF02687">
    <property type="entry name" value="FtsX"/>
    <property type="match status" value="1"/>
</dbReference>
<reference evidence="11" key="1">
    <citation type="submission" date="2016-10" db="EMBL/GenBank/DDBJ databases">
        <authorList>
            <person name="Varghese N."/>
        </authorList>
    </citation>
    <scope>NUCLEOTIDE SEQUENCE [LARGE SCALE GENOMIC DNA]</scope>
    <source>
        <strain evidence="11">Nsp8</strain>
    </source>
</reference>
<dbReference type="PANTHER" id="PTHR30572:SF4">
    <property type="entry name" value="ABC TRANSPORTER PERMEASE YTRF"/>
    <property type="match status" value="1"/>
</dbReference>
<dbReference type="InterPro" id="IPR050250">
    <property type="entry name" value="Macrolide_Exporter_MacB"/>
</dbReference>
<proteinExistence type="inferred from homology"/>
<evidence type="ECO:0000259" key="8">
    <source>
        <dbReference type="Pfam" id="PF02687"/>
    </source>
</evidence>
<dbReference type="AlphaFoldDB" id="A0A1I4XJQ8"/>
<dbReference type="EMBL" id="FOVJ01000001">
    <property type="protein sequence ID" value="SFN25519.1"/>
    <property type="molecule type" value="Genomic_DNA"/>
</dbReference>
<organism evidence="10 11">
    <name type="scientific">Nitrosospira briensis</name>
    <dbReference type="NCBI Taxonomy" id="35799"/>
    <lineage>
        <taxon>Bacteria</taxon>
        <taxon>Pseudomonadati</taxon>
        <taxon>Pseudomonadota</taxon>
        <taxon>Betaproteobacteria</taxon>
        <taxon>Nitrosomonadales</taxon>
        <taxon>Nitrosomonadaceae</taxon>
        <taxon>Nitrosospira</taxon>
    </lineage>
</organism>
<feature type="transmembrane region" description="Helical" evidence="7">
    <location>
        <begin position="322"/>
        <end position="345"/>
    </location>
</feature>
<evidence type="ECO:0000256" key="5">
    <source>
        <dbReference type="ARBA" id="ARBA00023136"/>
    </source>
</evidence>
<dbReference type="InterPro" id="IPR003838">
    <property type="entry name" value="ABC3_permease_C"/>
</dbReference>
<gene>
    <name evidence="10" type="ORF">SAMN05216386_0145</name>
</gene>
<keyword evidence="5 7" id="KW-0472">Membrane</keyword>
<name>A0A1I4XJQ8_9PROT</name>
<comment type="similarity">
    <text evidence="6">Belongs to the ABC-4 integral membrane protein family.</text>
</comment>
<feature type="domain" description="ABC3 transporter permease C-terminal" evidence="8">
    <location>
        <begin position="282"/>
        <end position="395"/>
    </location>
</feature>
<keyword evidence="4 7" id="KW-1133">Transmembrane helix</keyword>
<dbReference type="OrthoDB" id="4814201at2"/>